<evidence type="ECO:0000256" key="11">
    <source>
        <dbReference type="SAM" id="Phobius"/>
    </source>
</evidence>
<dbReference type="PANTHER" id="PTHR31764">
    <property type="entry name" value="PROTEIN HAPLESS 2"/>
    <property type="match status" value="1"/>
</dbReference>
<dbReference type="GO" id="GO:0007338">
    <property type="term" value="P:single fertilization"/>
    <property type="evidence" value="ECO:0007669"/>
    <property type="project" value="UniProtKB-KW"/>
</dbReference>
<dbReference type="eggNOG" id="ENOG502QREH">
    <property type="taxonomic scope" value="Eukaryota"/>
</dbReference>
<evidence type="ECO:0000256" key="6">
    <source>
        <dbReference type="ARBA" id="ARBA00022989"/>
    </source>
</evidence>
<evidence type="ECO:0000256" key="2">
    <source>
        <dbReference type="ARBA" id="ARBA00010929"/>
    </source>
</evidence>
<keyword evidence="9" id="KW-1015">Disulfide bond</keyword>
<keyword evidence="14" id="KW-1185">Reference proteome</keyword>
<dbReference type="GO" id="GO:0008289">
    <property type="term" value="F:lipid binding"/>
    <property type="evidence" value="ECO:0007669"/>
    <property type="project" value="UniProtKB-KW"/>
</dbReference>
<keyword evidence="10" id="KW-0278">Fertilization</keyword>
<keyword evidence="8 11" id="KW-0472">Membrane</keyword>
<proteinExistence type="inferred from homology"/>
<evidence type="ECO:0000313" key="14">
    <source>
        <dbReference type="Proteomes" id="UP000008983"/>
    </source>
</evidence>
<dbReference type="OMA" id="YRYPLFY"/>
<evidence type="ECO:0000256" key="8">
    <source>
        <dbReference type="ARBA" id="ARBA00023136"/>
    </source>
</evidence>
<evidence type="ECO:0000256" key="4">
    <source>
        <dbReference type="ARBA" id="ARBA00022692"/>
    </source>
</evidence>
<dbReference type="EMBL" id="GL983221">
    <property type="protein sequence ID" value="EGR34043.1"/>
    <property type="molecule type" value="Genomic_DNA"/>
</dbReference>
<evidence type="ECO:0000259" key="12">
    <source>
        <dbReference type="Pfam" id="PF10699"/>
    </source>
</evidence>
<evidence type="ECO:0000256" key="1">
    <source>
        <dbReference type="ARBA" id="ARBA00004251"/>
    </source>
</evidence>
<dbReference type="PANTHER" id="PTHR31764:SF0">
    <property type="entry name" value="GENERATIVE CELL SPECIFIC-1_HAP2 DOMAIN-CONTAINING PROTEIN"/>
    <property type="match status" value="1"/>
</dbReference>
<dbReference type="Proteomes" id="UP000008983">
    <property type="component" value="Unassembled WGS sequence"/>
</dbReference>
<dbReference type="GeneID" id="14910230"/>
<accession>G0QL62</accession>
<protein>
    <recommendedName>
        <fullName evidence="12">Generative cell specific-1/HAP2 domain-containing protein</fullName>
    </recommendedName>
</protein>
<evidence type="ECO:0000256" key="10">
    <source>
        <dbReference type="ARBA" id="ARBA00023279"/>
    </source>
</evidence>
<dbReference type="OrthoDB" id="272303at2759"/>
<feature type="domain" description="Generative cell specific-1/HAP2" evidence="12">
    <location>
        <begin position="8"/>
        <end position="480"/>
    </location>
</feature>
<evidence type="ECO:0000256" key="9">
    <source>
        <dbReference type="ARBA" id="ARBA00023157"/>
    </source>
</evidence>
<dbReference type="InterPro" id="IPR018928">
    <property type="entry name" value="HAP2/GCS1_dom"/>
</dbReference>
<keyword evidence="7" id="KW-0446">Lipid-binding</keyword>
<evidence type="ECO:0000313" key="13">
    <source>
        <dbReference type="EMBL" id="EGR34043.1"/>
    </source>
</evidence>
<name>G0QL62_ICHMU</name>
<reference evidence="13 14" key="1">
    <citation type="submission" date="2011-07" db="EMBL/GenBank/DDBJ databases">
        <authorList>
            <person name="Coyne R."/>
            <person name="Brami D."/>
            <person name="Johnson J."/>
            <person name="Hostetler J."/>
            <person name="Hannick L."/>
            <person name="Clark T."/>
            <person name="Cassidy-Hanley D."/>
            <person name="Inman J."/>
        </authorList>
    </citation>
    <scope>NUCLEOTIDE SEQUENCE [LARGE SCALE GENOMIC DNA]</scope>
    <source>
        <strain evidence="13 14">G5</strain>
    </source>
</reference>
<dbReference type="InterPro" id="IPR040326">
    <property type="entry name" value="HAP2/GCS1"/>
</dbReference>
<comment type="subcellular location">
    <subcellularLocation>
        <location evidence="1">Cell membrane</location>
        <topology evidence="1">Single-pass type I membrane protein</topology>
    </subcellularLocation>
</comment>
<gene>
    <name evidence="13" type="ORF">IMG5_026080</name>
</gene>
<organism evidence="13 14">
    <name type="scientific">Ichthyophthirius multifiliis</name>
    <name type="common">White spot disease agent</name>
    <name type="synonym">Ich</name>
    <dbReference type="NCBI Taxonomy" id="5932"/>
    <lineage>
        <taxon>Eukaryota</taxon>
        <taxon>Sar</taxon>
        <taxon>Alveolata</taxon>
        <taxon>Ciliophora</taxon>
        <taxon>Intramacronucleata</taxon>
        <taxon>Oligohymenophorea</taxon>
        <taxon>Hymenostomatida</taxon>
        <taxon>Ophryoglenina</taxon>
        <taxon>Ichthyophthirius</taxon>
    </lineage>
</organism>
<dbReference type="InParanoid" id="G0QL62"/>
<dbReference type="RefSeq" id="XP_004039347.1">
    <property type="nucleotide sequence ID" value="XM_004039299.1"/>
</dbReference>
<evidence type="ECO:0000256" key="3">
    <source>
        <dbReference type="ARBA" id="ARBA00022475"/>
    </source>
</evidence>
<keyword evidence="6 11" id="KW-1133">Transmembrane helix</keyword>
<dbReference type="GO" id="GO:0005886">
    <property type="term" value="C:plasma membrane"/>
    <property type="evidence" value="ECO:0007669"/>
    <property type="project" value="UniProtKB-SubCell"/>
</dbReference>
<dbReference type="Pfam" id="PF10699">
    <property type="entry name" value="HAP2-GCS1"/>
    <property type="match status" value="1"/>
</dbReference>
<keyword evidence="4 11" id="KW-0812">Transmembrane</keyword>
<evidence type="ECO:0000256" key="7">
    <source>
        <dbReference type="ARBA" id="ARBA00023121"/>
    </source>
</evidence>
<feature type="transmembrane region" description="Helical" evidence="11">
    <location>
        <begin position="488"/>
        <end position="514"/>
    </location>
</feature>
<keyword evidence="5" id="KW-0732">Signal</keyword>
<dbReference type="STRING" id="857967.G0QL62"/>
<sequence>MPEGNMLLKNYIEIEVTKSPVVAVYPLKYMRDYESMPQEKVISKSVFTCQDGFNEDSPTCGFQRDEKGEKIFDSQGFCCKCGAADFFGLGKEVMRGVDCLPFNLNSGSASAHCLRFPGRWYSGYEILQYYIYYEIKVEVYELEGNNNKKRKLKYKLTTSTTDRIKKSPDNKFLVKIIGDFFPTQPPPVYNNVYLVRPTPNRPQANNELRVRVLEGISNWMLIEKNQFTLDGTECNKIGVSYAAFRRENGSCSKQIGSCLKNQIEHFYLRDIERIKKGQPTQNLLLPKGDFQESWDKQNNTQMILFIEGSMSTLITIEMDSAEIQFLTMLGQGKFILVKINNFESHSGSGKFEAHILNKSSFAAEFNLGFSCDQNVLPISGQKLFLNQDQLFIFKSSVNVVSDLGKTNNLCNVTLSDAVNNVLDFAQITFNTTDVVRISPQGNGTYYNENNSTLKKPLIEVTCNQKCPDFWDIFCHFSTKCLNNGFKTLGTGLGILVIFLELFDVVALFVVLHNLQRKKKNNNKKK</sequence>
<dbReference type="AlphaFoldDB" id="G0QL62"/>
<comment type="similarity">
    <text evidence="2">Belongs to the HAP2/GCS1 family.</text>
</comment>
<evidence type="ECO:0000256" key="5">
    <source>
        <dbReference type="ARBA" id="ARBA00022729"/>
    </source>
</evidence>
<keyword evidence="3" id="KW-1003">Cell membrane</keyword>